<evidence type="ECO:0000256" key="3">
    <source>
        <dbReference type="ARBA" id="ARBA00022723"/>
    </source>
</evidence>
<feature type="region of interest" description="Disordered" evidence="9">
    <location>
        <begin position="175"/>
        <end position="202"/>
    </location>
</feature>
<dbReference type="PANTHER" id="PTHR46539:SF1">
    <property type="entry name" value="E3 UBIQUITIN-PROTEIN LIGASE ATL42"/>
    <property type="match status" value="1"/>
</dbReference>
<dbReference type="Proteomes" id="UP000700596">
    <property type="component" value="Unassembled WGS sequence"/>
</dbReference>
<dbReference type="SUPFAM" id="SSF57850">
    <property type="entry name" value="RING/U-box"/>
    <property type="match status" value="1"/>
</dbReference>
<evidence type="ECO:0000256" key="6">
    <source>
        <dbReference type="ARBA" id="ARBA00022989"/>
    </source>
</evidence>
<feature type="domain" description="RING-type" evidence="10">
    <location>
        <begin position="28"/>
        <end position="95"/>
    </location>
</feature>
<sequence>MLSSRRRPLPYAPTTLGSLLSSDEIDVCSICLEPFRLPFNPIAHGTLTQSTHHSTLPSEPRYLDVPVTLKMCGHIFGRRCLDQWLQEATTCPVCRIEVNKKDHEPERLRHFSGNLISSLYSPSSHIISLDSDHEEAGSEHVSNHEDRDGVLISNDVFDGIRVYVCDVSERVREERANSDRRQIRRNGMFISQQRGEDGNSEIETRSRNLRGQAHAFCNGVRRCLSASVNG</sequence>
<dbReference type="OrthoDB" id="8062037at2759"/>
<keyword evidence="12" id="KW-1185">Reference proteome</keyword>
<dbReference type="EMBL" id="JAGMWT010000002">
    <property type="protein sequence ID" value="KAH7135721.1"/>
    <property type="molecule type" value="Genomic_DNA"/>
</dbReference>
<dbReference type="Gene3D" id="3.30.40.10">
    <property type="entry name" value="Zinc/RING finger domain, C3HC4 (zinc finger)"/>
    <property type="match status" value="1"/>
</dbReference>
<organism evidence="11 12">
    <name type="scientific">Dendryphion nanum</name>
    <dbReference type="NCBI Taxonomy" id="256645"/>
    <lineage>
        <taxon>Eukaryota</taxon>
        <taxon>Fungi</taxon>
        <taxon>Dikarya</taxon>
        <taxon>Ascomycota</taxon>
        <taxon>Pezizomycotina</taxon>
        <taxon>Dothideomycetes</taxon>
        <taxon>Pleosporomycetidae</taxon>
        <taxon>Pleosporales</taxon>
        <taxon>Torulaceae</taxon>
        <taxon>Dendryphion</taxon>
    </lineage>
</organism>
<evidence type="ECO:0000256" key="1">
    <source>
        <dbReference type="ARBA" id="ARBA00004370"/>
    </source>
</evidence>
<evidence type="ECO:0000256" key="2">
    <source>
        <dbReference type="ARBA" id="ARBA00022692"/>
    </source>
</evidence>
<evidence type="ECO:0000256" key="5">
    <source>
        <dbReference type="ARBA" id="ARBA00022833"/>
    </source>
</evidence>
<dbReference type="InterPro" id="IPR013083">
    <property type="entry name" value="Znf_RING/FYVE/PHD"/>
</dbReference>
<dbReference type="PROSITE" id="PS50089">
    <property type="entry name" value="ZF_RING_2"/>
    <property type="match status" value="1"/>
</dbReference>
<accession>A0A9P9IXD2</accession>
<dbReference type="GO" id="GO:0008270">
    <property type="term" value="F:zinc ion binding"/>
    <property type="evidence" value="ECO:0007669"/>
    <property type="project" value="UniProtKB-KW"/>
</dbReference>
<dbReference type="PANTHER" id="PTHR46539">
    <property type="entry name" value="E3 UBIQUITIN-PROTEIN LIGASE ATL42"/>
    <property type="match status" value="1"/>
</dbReference>
<evidence type="ECO:0000256" key="4">
    <source>
        <dbReference type="ARBA" id="ARBA00022771"/>
    </source>
</evidence>
<dbReference type="Pfam" id="PF13639">
    <property type="entry name" value="zf-RING_2"/>
    <property type="match status" value="1"/>
</dbReference>
<comment type="subcellular location">
    <subcellularLocation>
        <location evidence="1">Membrane</location>
    </subcellularLocation>
</comment>
<proteinExistence type="predicted"/>
<dbReference type="GO" id="GO:0016020">
    <property type="term" value="C:membrane"/>
    <property type="evidence" value="ECO:0007669"/>
    <property type="project" value="UniProtKB-SubCell"/>
</dbReference>
<evidence type="ECO:0000256" key="7">
    <source>
        <dbReference type="ARBA" id="ARBA00023136"/>
    </source>
</evidence>
<dbReference type="InterPro" id="IPR001841">
    <property type="entry name" value="Znf_RING"/>
</dbReference>
<dbReference type="AlphaFoldDB" id="A0A9P9IXD2"/>
<dbReference type="SMART" id="SM00184">
    <property type="entry name" value="RING"/>
    <property type="match status" value="1"/>
</dbReference>
<evidence type="ECO:0000313" key="11">
    <source>
        <dbReference type="EMBL" id="KAH7135721.1"/>
    </source>
</evidence>
<gene>
    <name evidence="11" type="ORF">B0J11DRAFT_167752</name>
</gene>
<evidence type="ECO:0000256" key="9">
    <source>
        <dbReference type="SAM" id="MobiDB-lite"/>
    </source>
</evidence>
<keyword evidence="3" id="KW-0479">Metal-binding</keyword>
<protein>
    <recommendedName>
        <fullName evidence="10">RING-type domain-containing protein</fullName>
    </recommendedName>
</protein>
<keyword evidence="7" id="KW-0472">Membrane</keyword>
<keyword evidence="2" id="KW-0812">Transmembrane</keyword>
<reference evidence="11" key="1">
    <citation type="journal article" date="2021" name="Nat. Commun.">
        <title>Genetic determinants of endophytism in the Arabidopsis root mycobiome.</title>
        <authorList>
            <person name="Mesny F."/>
            <person name="Miyauchi S."/>
            <person name="Thiergart T."/>
            <person name="Pickel B."/>
            <person name="Atanasova L."/>
            <person name="Karlsson M."/>
            <person name="Huettel B."/>
            <person name="Barry K.W."/>
            <person name="Haridas S."/>
            <person name="Chen C."/>
            <person name="Bauer D."/>
            <person name="Andreopoulos W."/>
            <person name="Pangilinan J."/>
            <person name="LaButti K."/>
            <person name="Riley R."/>
            <person name="Lipzen A."/>
            <person name="Clum A."/>
            <person name="Drula E."/>
            <person name="Henrissat B."/>
            <person name="Kohler A."/>
            <person name="Grigoriev I.V."/>
            <person name="Martin F.M."/>
            <person name="Hacquard S."/>
        </authorList>
    </citation>
    <scope>NUCLEOTIDE SEQUENCE</scope>
    <source>
        <strain evidence="11">MPI-CAGE-CH-0243</strain>
    </source>
</reference>
<comment type="caution">
    <text evidence="11">The sequence shown here is derived from an EMBL/GenBank/DDBJ whole genome shotgun (WGS) entry which is preliminary data.</text>
</comment>
<evidence type="ECO:0000259" key="10">
    <source>
        <dbReference type="PROSITE" id="PS50089"/>
    </source>
</evidence>
<keyword evidence="4 8" id="KW-0863">Zinc-finger</keyword>
<keyword evidence="6" id="KW-1133">Transmembrane helix</keyword>
<keyword evidence="5" id="KW-0862">Zinc</keyword>
<name>A0A9P9IXD2_9PLEO</name>
<evidence type="ECO:0000256" key="8">
    <source>
        <dbReference type="PROSITE-ProRule" id="PRU00175"/>
    </source>
</evidence>
<evidence type="ECO:0000313" key="12">
    <source>
        <dbReference type="Proteomes" id="UP000700596"/>
    </source>
</evidence>